<dbReference type="GO" id="GO:0016747">
    <property type="term" value="F:acyltransferase activity, transferring groups other than amino-acyl groups"/>
    <property type="evidence" value="ECO:0007669"/>
    <property type="project" value="InterPro"/>
</dbReference>
<dbReference type="Pfam" id="PF00583">
    <property type="entry name" value="Acetyltransf_1"/>
    <property type="match status" value="1"/>
</dbReference>
<dbReference type="AlphaFoldDB" id="A0A9J7ANW5"/>
<sequence>MTDLTVNVVDGETDGLYELDQRLVAFNRERSDWGSRYFTVEIRDADNGLRGGAGARVNLGVVEVSTLWLDGELRGGGTGRHIVDAVIAEGRRLGASRILLDTYDFQARDFYEALGFTVFGTLDYPSGNSRFYLSRDI</sequence>
<dbReference type="Proteomes" id="UP001060336">
    <property type="component" value="Chromosome"/>
</dbReference>
<protein>
    <submittedName>
        <fullName evidence="2">GNAT family N-acetyltransferase</fullName>
    </submittedName>
</protein>
<reference evidence="2" key="1">
    <citation type="submission" date="2022-08" db="EMBL/GenBank/DDBJ databases">
        <title>Nisaea acidiphila sp. nov., isolated from a marine algal debris and emended description of the genus Nisaea Urios et al. 2008.</title>
        <authorList>
            <person name="Kwon K."/>
        </authorList>
    </citation>
    <scope>NUCLEOTIDE SEQUENCE</scope>
    <source>
        <strain evidence="2">MEBiC11861</strain>
    </source>
</reference>
<evidence type="ECO:0000313" key="2">
    <source>
        <dbReference type="EMBL" id="UUX49323.1"/>
    </source>
</evidence>
<gene>
    <name evidence="2" type="ORF">NUH88_18225</name>
</gene>
<dbReference type="PROSITE" id="PS51186">
    <property type="entry name" value="GNAT"/>
    <property type="match status" value="1"/>
</dbReference>
<organism evidence="2 3">
    <name type="scientific">Nisaea acidiphila</name>
    <dbReference type="NCBI Taxonomy" id="1862145"/>
    <lineage>
        <taxon>Bacteria</taxon>
        <taxon>Pseudomonadati</taxon>
        <taxon>Pseudomonadota</taxon>
        <taxon>Alphaproteobacteria</taxon>
        <taxon>Rhodospirillales</taxon>
        <taxon>Thalassobaculaceae</taxon>
        <taxon>Nisaea</taxon>
    </lineage>
</organism>
<dbReference type="SUPFAM" id="SSF55729">
    <property type="entry name" value="Acyl-CoA N-acyltransferases (Nat)"/>
    <property type="match status" value="1"/>
</dbReference>
<dbReference type="EMBL" id="CP102480">
    <property type="protein sequence ID" value="UUX49323.1"/>
    <property type="molecule type" value="Genomic_DNA"/>
</dbReference>
<proteinExistence type="predicted"/>
<dbReference type="Gene3D" id="3.40.630.30">
    <property type="match status" value="1"/>
</dbReference>
<name>A0A9J7ANW5_9PROT</name>
<dbReference type="InterPro" id="IPR000182">
    <property type="entry name" value="GNAT_dom"/>
</dbReference>
<dbReference type="KEGG" id="naci:NUH88_18225"/>
<feature type="domain" description="N-acetyltransferase" evidence="1">
    <location>
        <begin position="4"/>
        <end position="137"/>
    </location>
</feature>
<accession>A0A9J7ANW5</accession>
<dbReference type="InterPro" id="IPR016181">
    <property type="entry name" value="Acyl_CoA_acyltransferase"/>
</dbReference>
<evidence type="ECO:0000313" key="3">
    <source>
        <dbReference type="Proteomes" id="UP001060336"/>
    </source>
</evidence>
<keyword evidence="3" id="KW-1185">Reference proteome</keyword>
<dbReference type="RefSeq" id="WP_257767899.1">
    <property type="nucleotide sequence ID" value="NZ_CP102480.1"/>
</dbReference>
<evidence type="ECO:0000259" key="1">
    <source>
        <dbReference type="PROSITE" id="PS51186"/>
    </source>
</evidence>